<dbReference type="NCBIfam" id="TIGR00419">
    <property type="entry name" value="tim"/>
    <property type="match status" value="1"/>
</dbReference>
<dbReference type="PANTHER" id="PTHR21139">
    <property type="entry name" value="TRIOSEPHOSPHATE ISOMERASE"/>
    <property type="match status" value="1"/>
</dbReference>
<evidence type="ECO:0000313" key="5">
    <source>
        <dbReference type="Proteomes" id="UP000007382"/>
    </source>
</evidence>
<dbReference type="UniPathway" id="UPA00109">
    <property type="reaction ID" value="UER00189"/>
</dbReference>
<dbReference type="InterPro" id="IPR000652">
    <property type="entry name" value="Triosephosphate_isomerase"/>
</dbReference>
<dbReference type="AlphaFoldDB" id="I0IKH7"/>
<accession>I0IKH7</accession>
<dbReference type="STRING" id="1162668.LFE_0046"/>
<keyword evidence="2 3" id="KW-0413">Isomerase</keyword>
<dbReference type="GO" id="GO:0006096">
    <property type="term" value="P:glycolytic process"/>
    <property type="evidence" value="ECO:0007669"/>
    <property type="project" value="UniProtKB-UniRule"/>
</dbReference>
<proteinExistence type="inferred from homology"/>
<evidence type="ECO:0000256" key="1">
    <source>
        <dbReference type="ARBA" id="ARBA00007422"/>
    </source>
</evidence>
<dbReference type="UniPathway" id="UPA00138"/>
<dbReference type="GO" id="GO:0046166">
    <property type="term" value="P:glyceraldehyde-3-phosphate biosynthetic process"/>
    <property type="evidence" value="ECO:0007669"/>
    <property type="project" value="TreeGrafter"/>
</dbReference>
<dbReference type="CDD" id="cd00311">
    <property type="entry name" value="TIM"/>
    <property type="match status" value="1"/>
</dbReference>
<dbReference type="GO" id="GO:0005829">
    <property type="term" value="C:cytosol"/>
    <property type="evidence" value="ECO:0007669"/>
    <property type="project" value="TreeGrafter"/>
</dbReference>
<keyword evidence="5" id="KW-1185">Reference proteome</keyword>
<dbReference type="GO" id="GO:0004807">
    <property type="term" value="F:triose-phosphate isomerase activity"/>
    <property type="evidence" value="ECO:0007669"/>
    <property type="project" value="UniProtKB-UniRule"/>
</dbReference>
<dbReference type="Proteomes" id="UP000007382">
    <property type="component" value="Chromosome"/>
</dbReference>
<dbReference type="InterPro" id="IPR020861">
    <property type="entry name" value="Triosephosphate_isomerase_AS"/>
</dbReference>
<dbReference type="GO" id="GO:0019563">
    <property type="term" value="P:glycerol catabolic process"/>
    <property type="evidence" value="ECO:0007669"/>
    <property type="project" value="TreeGrafter"/>
</dbReference>
<sequence>MLLVANWKMNMTRAQINDYLDVLSASPIWPALEEAGIEIALAPSSVYLDHLVRSIREKELPIRVVAQDVSTRTSGAFTGEIGVPNLLDIGVSGVILGHSERRRFFGETDEDVCDKTDLCLRAGLMPIICFGESSADRKSGRAFDVIKTQLQPVADRANLLREDGVYTALFLAYEPIWAIGSGIVAGATDVCEVTAFGFDGFTWPERPKFLYGGSITSDNIVEISACDKLSGFLVGSSWLDPKSLLHSAQKIASVIKEGSLSKRAH</sequence>
<keyword evidence="3" id="KW-0312">Gluconeogenesis</keyword>
<evidence type="ECO:0000256" key="3">
    <source>
        <dbReference type="RuleBase" id="RU363013"/>
    </source>
</evidence>
<dbReference type="OrthoDB" id="9809429at2"/>
<comment type="pathway">
    <text evidence="3">Carbohydrate biosynthesis; gluconeogenesis.</text>
</comment>
<evidence type="ECO:0000313" key="4">
    <source>
        <dbReference type="EMBL" id="BAM05776.1"/>
    </source>
</evidence>
<dbReference type="PROSITE" id="PS00171">
    <property type="entry name" value="TIM_1"/>
    <property type="match status" value="1"/>
</dbReference>
<dbReference type="Pfam" id="PF00121">
    <property type="entry name" value="TIM"/>
    <property type="match status" value="1"/>
</dbReference>
<protein>
    <recommendedName>
        <fullName evidence="3">Triosephosphate isomerase</fullName>
        <ecNumber evidence="3">5.3.1.1</ecNumber>
    </recommendedName>
</protein>
<dbReference type="EC" id="5.3.1.1" evidence="3"/>
<comment type="subunit">
    <text evidence="3">Homodimer.</text>
</comment>
<dbReference type="HOGENOM" id="CLU_024251_2_3_0"/>
<gene>
    <name evidence="4" type="ordered locus">LFE_0046</name>
</gene>
<dbReference type="InterPro" id="IPR035990">
    <property type="entry name" value="TIM_sf"/>
</dbReference>
<dbReference type="eggNOG" id="COG0149">
    <property type="taxonomic scope" value="Bacteria"/>
</dbReference>
<evidence type="ECO:0000256" key="2">
    <source>
        <dbReference type="ARBA" id="ARBA00023235"/>
    </source>
</evidence>
<dbReference type="PATRIC" id="fig|1162668.3.peg.54"/>
<keyword evidence="3" id="KW-0324">Glycolysis</keyword>
<dbReference type="PANTHER" id="PTHR21139:SF42">
    <property type="entry name" value="TRIOSEPHOSPHATE ISOMERASE"/>
    <property type="match status" value="1"/>
</dbReference>
<organism evidence="4 5">
    <name type="scientific">Leptospirillum ferrooxidans (strain C2-3)</name>
    <dbReference type="NCBI Taxonomy" id="1162668"/>
    <lineage>
        <taxon>Bacteria</taxon>
        <taxon>Pseudomonadati</taxon>
        <taxon>Nitrospirota</taxon>
        <taxon>Nitrospiria</taxon>
        <taxon>Nitrospirales</taxon>
        <taxon>Nitrospiraceae</taxon>
        <taxon>Leptospirillum</taxon>
    </lineage>
</organism>
<keyword evidence="3" id="KW-0963">Cytoplasm</keyword>
<comment type="catalytic activity">
    <reaction evidence="3">
        <text>D-glyceraldehyde 3-phosphate = dihydroxyacetone phosphate</text>
        <dbReference type="Rhea" id="RHEA:18585"/>
        <dbReference type="ChEBI" id="CHEBI:57642"/>
        <dbReference type="ChEBI" id="CHEBI:59776"/>
        <dbReference type="EC" id="5.3.1.1"/>
    </reaction>
</comment>
<dbReference type="PROSITE" id="PS51440">
    <property type="entry name" value="TIM_2"/>
    <property type="match status" value="1"/>
</dbReference>
<dbReference type="GO" id="GO:0006094">
    <property type="term" value="P:gluconeogenesis"/>
    <property type="evidence" value="ECO:0007669"/>
    <property type="project" value="UniProtKB-UniPathway"/>
</dbReference>
<comment type="similarity">
    <text evidence="1 3">Belongs to the triosephosphate isomerase family.</text>
</comment>
<reference evidence="4 5" key="1">
    <citation type="journal article" date="2012" name="J. Bacteriol.">
        <title>Complete Genome Sequence of Leptospirillum ferrooxidans Strain C2-3, Isolated from a Fresh Volcanic Ash Deposit on the Island of Miyake, Japan.</title>
        <authorList>
            <person name="Fujimura R."/>
            <person name="Sato Y."/>
            <person name="Nishizawa T."/>
            <person name="Oshima K."/>
            <person name="Kim S.-W."/>
            <person name="Hattori M."/>
            <person name="Kamijo T."/>
            <person name="Ohta H."/>
        </authorList>
    </citation>
    <scope>NUCLEOTIDE SEQUENCE [LARGE SCALE GENOMIC DNA]</scope>
    <source>
        <strain evidence="4 5">C2-3</strain>
    </source>
</reference>
<dbReference type="InterPro" id="IPR013785">
    <property type="entry name" value="Aldolase_TIM"/>
</dbReference>
<comment type="pathway">
    <text evidence="3">Carbohydrate degradation; glycolysis; D-glyceraldehyde 3-phosphate from glycerone phosphate: step 1/1.</text>
</comment>
<dbReference type="RefSeq" id="WP_014448271.1">
    <property type="nucleotide sequence ID" value="NC_017094.1"/>
</dbReference>
<reference evidence="5" key="2">
    <citation type="submission" date="2012-03" db="EMBL/GenBank/DDBJ databases">
        <title>The complete genome sequence of the pioneer microbe on fresh volcanic deposit, Leptospirillum ferrooxidans strain C2-3.</title>
        <authorList>
            <person name="Fujimura R."/>
            <person name="Sato Y."/>
            <person name="Nishizawa T."/>
            <person name="Nanba K."/>
            <person name="Oshima K."/>
            <person name="Hattori M."/>
            <person name="Kamijo T."/>
            <person name="Ohta H."/>
        </authorList>
    </citation>
    <scope>NUCLEOTIDE SEQUENCE [LARGE SCALE GENOMIC DNA]</scope>
    <source>
        <strain evidence="5">C2-3</strain>
    </source>
</reference>
<dbReference type="Gene3D" id="3.20.20.70">
    <property type="entry name" value="Aldolase class I"/>
    <property type="match status" value="1"/>
</dbReference>
<dbReference type="KEGG" id="lfc:LFE_0046"/>
<name>I0IKH7_LEPFC</name>
<comment type="subcellular location">
    <subcellularLocation>
        <location evidence="3">Cytoplasm</location>
    </subcellularLocation>
</comment>
<dbReference type="EMBL" id="AP012342">
    <property type="protein sequence ID" value="BAM05776.1"/>
    <property type="molecule type" value="Genomic_DNA"/>
</dbReference>
<dbReference type="SUPFAM" id="SSF51351">
    <property type="entry name" value="Triosephosphate isomerase (TIM)"/>
    <property type="match status" value="1"/>
</dbReference>